<dbReference type="AlphaFoldDB" id="A0A2H0YN74"/>
<protein>
    <submittedName>
        <fullName evidence="1">DUF523 domain-containing protein</fullName>
    </submittedName>
</protein>
<dbReference type="InterPro" id="IPR007553">
    <property type="entry name" value="2-thiour_desulf"/>
</dbReference>
<proteinExistence type="predicted"/>
<sequence length="137" mass="15122">MKFCSACLLGIKCRYDGKSKEDKKVLALAKKEFLIPVCPEQLGGLPTPRENREIREDRVITKSGRDETENHKRGAEEVLKLAKLLGIKEAIFKQKSPSCGCGEIYDGTFSGRIIKGDGVATALLKKNGIKVITEENL</sequence>
<accession>A0A2H0YN74</accession>
<organism evidence="1 2">
    <name type="scientific">Candidatus Nealsonbacteria bacterium CG08_land_8_20_14_0_20_36_22</name>
    <dbReference type="NCBI Taxonomy" id="1974704"/>
    <lineage>
        <taxon>Bacteria</taxon>
        <taxon>Candidatus Nealsoniibacteriota</taxon>
    </lineage>
</organism>
<dbReference type="EMBL" id="PEYC01000048">
    <property type="protein sequence ID" value="PIS39954.1"/>
    <property type="molecule type" value="Genomic_DNA"/>
</dbReference>
<dbReference type="PANTHER" id="PTHR30087">
    <property type="entry name" value="INNER MEMBRANE PROTEIN"/>
    <property type="match status" value="1"/>
</dbReference>
<reference evidence="2" key="1">
    <citation type="submission" date="2017-09" db="EMBL/GenBank/DDBJ databases">
        <title>Depth-based differentiation of microbial function through sediment-hosted aquifers and enrichment of novel symbionts in the deep terrestrial subsurface.</title>
        <authorList>
            <person name="Probst A.J."/>
            <person name="Ladd B."/>
            <person name="Jarett J.K."/>
            <person name="Geller-Mcgrath D.E."/>
            <person name="Sieber C.M.K."/>
            <person name="Emerson J.B."/>
            <person name="Anantharaman K."/>
            <person name="Thomas B.C."/>
            <person name="Malmstrom R."/>
            <person name="Stieglmeier M."/>
            <person name="Klingl A."/>
            <person name="Woyke T."/>
            <person name="Ryan C.M."/>
            <person name="Banfield J.F."/>
        </authorList>
    </citation>
    <scope>NUCLEOTIDE SEQUENCE [LARGE SCALE GENOMIC DNA]</scope>
</reference>
<evidence type="ECO:0000313" key="2">
    <source>
        <dbReference type="Proteomes" id="UP000231472"/>
    </source>
</evidence>
<gene>
    <name evidence="1" type="ORF">COT32_02405</name>
</gene>
<comment type="caution">
    <text evidence="1">The sequence shown here is derived from an EMBL/GenBank/DDBJ whole genome shotgun (WGS) entry which is preliminary data.</text>
</comment>
<dbReference type="Proteomes" id="UP000231472">
    <property type="component" value="Unassembled WGS sequence"/>
</dbReference>
<dbReference type="PANTHER" id="PTHR30087:SF1">
    <property type="entry name" value="HYPOTHETICAL CYTOSOLIC PROTEIN"/>
    <property type="match status" value="1"/>
</dbReference>
<evidence type="ECO:0000313" key="1">
    <source>
        <dbReference type="EMBL" id="PIS39954.1"/>
    </source>
</evidence>
<name>A0A2H0YN74_9BACT</name>
<dbReference type="Pfam" id="PF04463">
    <property type="entry name" value="2-thiour_desulf"/>
    <property type="match status" value="1"/>
</dbReference>